<reference evidence="3 4" key="1">
    <citation type="submission" date="2015-04" db="EMBL/GenBank/DDBJ databases">
        <title>Draft Genome Sequence of the Novel Agar-Digesting Marine Bacterium Q1.</title>
        <authorList>
            <person name="Li Y."/>
            <person name="Li D."/>
            <person name="Chen G."/>
            <person name="Du Z."/>
        </authorList>
    </citation>
    <scope>NUCLEOTIDE SEQUENCE [LARGE SCALE GENOMIC DNA]</scope>
    <source>
        <strain evidence="3 4">Q1</strain>
    </source>
</reference>
<dbReference type="STRING" id="1513271.XM47_07845"/>
<accession>A0A0J8JM05</accession>
<feature type="region of interest" description="Disordered" evidence="1">
    <location>
        <begin position="172"/>
        <end position="214"/>
    </location>
</feature>
<evidence type="ECO:0000259" key="2">
    <source>
        <dbReference type="Pfam" id="PF07627"/>
    </source>
</evidence>
<gene>
    <name evidence="3" type="ORF">XM47_07845</name>
</gene>
<dbReference type="RefSeq" id="WP_048691399.1">
    <property type="nucleotide sequence ID" value="NZ_KQ130487.1"/>
</dbReference>
<dbReference type="Proteomes" id="UP000037600">
    <property type="component" value="Unassembled WGS sequence"/>
</dbReference>
<feature type="domain" description="DUF1588" evidence="2">
    <location>
        <begin position="545"/>
        <end position="632"/>
    </location>
</feature>
<comment type="caution">
    <text evidence="3">The sequence shown here is derived from an EMBL/GenBank/DDBJ whole genome shotgun (WGS) entry which is preliminary data.</text>
</comment>
<dbReference type="AlphaFoldDB" id="A0A0J8JM05"/>
<sequence length="1144" mass="127691">MTFYKNGIALFCSFILIACGGGGSDGVTQGLAPIVDVVDDSNPDINLPDSNQAQTTPEQNLAFYSAKIAKPVVDNLCISCHVTDGLASATRLVFQPTLASRGNQSTTDVSNKLVFQNFISSVENGDFILIEKASGKKNHGGGTVLEPNTQLLNEFSTFINLVKKECVTNCAEDSSNSGTQTESESESETDNQTENEANNGNQTETGSGEGNTETDLDASDFFSLNISQQIIISNCVNCHTASGNAKDSQLIFQPNYVENNPQLNFSALSEYISRTNDNAQNVLDKVRGLNDHGGGVRLTSNSVDFLNLTDFLNLLGKDVESNSQSKTLFSGASYLSNQETFKRAAFLLTASYPKQAQLDKVANMSDSELKQEIVSLMQGEGFHQFLIRSSNDKLLTDKWLSEWRELVNNLDNYYPEYTNKLQEIAEKYKDETYEDADRLKRNEENNYRKPVSYGLARAPLELIAYVVENDKPYSEILTADYTMVTKESNSVLKTDADFSSTDKTWLPGKDAGLVRHAENRTYQYNRDLAIMIYNGGGIETAYPHAGILNSLAFLRRYPSTATNRNRARSRWTYMHFLGLDIEKSAARTTDPEALSDNNNPTLNNSNCTVCHQTLDPLAGAFQNYGDEGFYRDSIGGLDSLPNSYKRIYDEDIGRWIANELYQDGDTWYSDMLVPGFENDIAPTSETSLSWVATQITQDERFASATVKFWWPAIFAAEVAQAPSVETDQNYQSQKVLFEAQSDFISEQAENFINSNMNLKSLLADLIVSDWFRLSTLDRENANPNAAEALTQVGTERLLTPEELAAKTKSLTGFEWGISQYRDVNYLMDDYLIYYGGMDSDAVTERAREVNSVMANVAATHAIEASCPIVISEFNQVAEARKLFTYVEPDVVPGAEFSTEFEINKTSTEDMQLVEFDMNLTQGSKTLSALFVNDYSDDTSDRNVFLNYIEIIGPQNTVVVSDYAWSLTQYSEPDIELNSCTSKRYNSAQSANHDIAMYCNNSGFEFNWDASVAGVYKFKFIAYAEQSGEELAKLRLAIQDDLFGESTTGTLAIKTNIQALHKILLDEHLTLDSPELEATYQLFVETWQDKLNRVKSGDERNHIVEAGTRCANLPQWALGYDNSGTLTAWRTVISYLMMDYKYTHH</sequence>
<dbReference type="InterPro" id="IPR013039">
    <property type="entry name" value="DUF1588"/>
</dbReference>
<feature type="compositionally biased region" description="Acidic residues" evidence="1">
    <location>
        <begin position="183"/>
        <end position="193"/>
    </location>
</feature>
<dbReference type="PROSITE" id="PS51257">
    <property type="entry name" value="PROKAR_LIPOPROTEIN"/>
    <property type="match status" value="1"/>
</dbReference>
<feature type="compositionally biased region" description="Low complexity" evidence="1">
    <location>
        <begin position="194"/>
        <end position="211"/>
    </location>
</feature>
<dbReference type="EMBL" id="LAZL01000010">
    <property type="protein sequence ID" value="KMT65601.1"/>
    <property type="molecule type" value="Genomic_DNA"/>
</dbReference>
<name>A0A0J8JM05_9ALTE</name>
<dbReference type="Pfam" id="PF07627">
    <property type="entry name" value="PSCyt3"/>
    <property type="match status" value="1"/>
</dbReference>
<dbReference type="OrthoDB" id="9785394at2"/>
<organism evidence="3 4">
    <name type="scientific">Catenovulum maritimum</name>
    <dbReference type="NCBI Taxonomy" id="1513271"/>
    <lineage>
        <taxon>Bacteria</taxon>
        <taxon>Pseudomonadati</taxon>
        <taxon>Pseudomonadota</taxon>
        <taxon>Gammaproteobacteria</taxon>
        <taxon>Alteromonadales</taxon>
        <taxon>Alteromonadaceae</taxon>
        <taxon>Catenovulum</taxon>
    </lineage>
</organism>
<proteinExistence type="predicted"/>
<keyword evidence="4" id="KW-1185">Reference proteome</keyword>
<evidence type="ECO:0000256" key="1">
    <source>
        <dbReference type="SAM" id="MobiDB-lite"/>
    </source>
</evidence>
<protein>
    <recommendedName>
        <fullName evidence="2">DUF1588 domain-containing protein</fullName>
    </recommendedName>
</protein>
<evidence type="ECO:0000313" key="4">
    <source>
        <dbReference type="Proteomes" id="UP000037600"/>
    </source>
</evidence>
<evidence type="ECO:0000313" key="3">
    <source>
        <dbReference type="EMBL" id="KMT65601.1"/>
    </source>
</evidence>